<gene>
    <name evidence="2" type="ORF">UT18_C0009G0038</name>
</gene>
<feature type="transmembrane region" description="Helical" evidence="1">
    <location>
        <begin position="6"/>
        <end position="26"/>
    </location>
</feature>
<keyword evidence="1" id="KW-0472">Membrane</keyword>
<evidence type="ECO:0000313" key="2">
    <source>
        <dbReference type="EMBL" id="KKQ94627.1"/>
    </source>
</evidence>
<sequence>MGDLSVAILICLIIVILIYSIPYRIVGDVIGFIPRHAISNYPEIAKKYFGSEIANLTSMIAISGGIFRYKTKIKQIKSFLNDTDCSQDPRLVKLVKRLNIFLVMRKIYFGLLIMLTIYFFIFLYLTSMR</sequence>
<keyword evidence="1" id="KW-1133">Transmembrane helix</keyword>
<evidence type="ECO:0000256" key="1">
    <source>
        <dbReference type="SAM" id="Phobius"/>
    </source>
</evidence>
<reference evidence="2 3" key="1">
    <citation type="journal article" date="2015" name="Nature">
        <title>rRNA introns, odd ribosomes, and small enigmatic genomes across a large radiation of phyla.</title>
        <authorList>
            <person name="Brown C.T."/>
            <person name="Hug L.A."/>
            <person name="Thomas B.C."/>
            <person name="Sharon I."/>
            <person name="Castelle C.J."/>
            <person name="Singh A."/>
            <person name="Wilkins M.J."/>
            <person name="Williams K.H."/>
            <person name="Banfield J.F."/>
        </authorList>
    </citation>
    <scope>NUCLEOTIDE SEQUENCE [LARGE SCALE GENOMIC DNA]</scope>
</reference>
<evidence type="ECO:0000313" key="3">
    <source>
        <dbReference type="Proteomes" id="UP000034207"/>
    </source>
</evidence>
<proteinExistence type="predicted"/>
<dbReference type="Proteomes" id="UP000034207">
    <property type="component" value="Unassembled WGS sequence"/>
</dbReference>
<name>A0A0G0LUE4_UNCC2</name>
<comment type="caution">
    <text evidence="2">The sequence shown here is derived from an EMBL/GenBank/DDBJ whole genome shotgun (WGS) entry which is preliminary data.</text>
</comment>
<dbReference type="AlphaFoldDB" id="A0A0G0LUE4"/>
<feature type="transmembrane region" description="Helical" evidence="1">
    <location>
        <begin position="107"/>
        <end position="125"/>
    </location>
</feature>
<dbReference type="EMBL" id="LBVV01000009">
    <property type="protein sequence ID" value="KKQ94627.1"/>
    <property type="molecule type" value="Genomic_DNA"/>
</dbReference>
<protein>
    <submittedName>
        <fullName evidence="2">Uncharacterized protein</fullName>
    </submittedName>
</protein>
<keyword evidence="1" id="KW-0812">Transmembrane</keyword>
<organism evidence="2 3">
    <name type="scientific">candidate division CPR2 bacterium GW2011_GWC2_39_10</name>
    <dbReference type="NCBI Taxonomy" id="1618345"/>
    <lineage>
        <taxon>Bacteria</taxon>
        <taxon>Bacteria division CPR2</taxon>
    </lineage>
</organism>
<accession>A0A0G0LUE4</accession>